<dbReference type="RefSeq" id="WP_014357500.1">
    <property type="nucleotide sequence ID" value="NC_016894.1"/>
</dbReference>
<proteinExistence type="inferred from homology"/>
<dbReference type="HOGENOM" id="CLU_045206_1_0_9"/>
<dbReference type="InterPro" id="IPR029132">
    <property type="entry name" value="CBAH/NAAA_C"/>
</dbReference>
<dbReference type="Gene3D" id="3.60.60.10">
    <property type="entry name" value="Penicillin V Acylase, Chain A"/>
    <property type="match status" value="1"/>
</dbReference>
<evidence type="ECO:0000256" key="1">
    <source>
        <dbReference type="ARBA" id="ARBA00006625"/>
    </source>
</evidence>
<dbReference type="InterPro" id="IPR029055">
    <property type="entry name" value="Ntn_hydrolases_N"/>
</dbReference>
<keyword evidence="2 4" id="KW-0378">Hydrolase</keyword>
<evidence type="ECO:0000259" key="3">
    <source>
        <dbReference type="Pfam" id="PF02275"/>
    </source>
</evidence>
<evidence type="ECO:0000313" key="4">
    <source>
        <dbReference type="EMBL" id="AFA49904.1"/>
    </source>
</evidence>
<dbReference type="EC" id="3.5.1.24" evidence="4"/>
<evidence type="ECO:0000256" key="2">
    <source>
        <dbReference type="ARBA" id="ARBA00022801"/>
    </source>
</evidence>
<dbReference type="SUPFAM" id="SSF56235">
    <property type="entry name" value="N-terminal nucleophile aminohydrolases (Ntn hydrolases)"/>
    <property type="match status" value="1"/>
</dbReference>
<dbReference type="STRING" id="931626.Awo_c31760"/>
<accession>H6LJH6</accession>
<dbReference type="PANTHER" id="PTHR35527:SF2">
    <property type="entry name" value="HYDROLASE"/>
    <property type="match status" value="1"/>
</dbReference>
<dbReference type="PANTHER" id="PTHR35527">
    <property type="entry name" value="CHOLOYLGLYCINE HYDROLASE"/>
    <property type="match status" value="1"/>
</dbReference>
<evidence type="ECO:0000313" key="5">
    <source>
        <dbReference type="Proteomes" id="UP000007177"/>
    </source>
</evidence>
<dbReference type="AlphaFoldDB" id="H6LJH6"/>
<dbReference type="InterPro" id="IPR052193">
    <property type="entry name" value="Peptidase_C59"/>
</dbReference>
<dbReference type="KEGG" id="awo:Awo_c31760"/>
<reference evidence="4 5" key="2">
    <citation type="journal article" date="2012" name="PLoS ONE">
        <title>An ancient pathway combining carbon dioxide fixation with the generation and utilization of a sodium ion gradient for ATP synthesis.</title>
        <authorList>
            <person name="Poehlein A."/>
            <person name="Schmidt S."/>
            <person name="Kaster A.K."/>
            <person name="Goenrich M."/>
            <person name="Vollmers J."/>
            <person name="Thurmer A."/>
            <person name="Bertsch J."/>
            <person name="Schuchmann K."/>
            <person name="Voigt B."/>
            <person name="Hecker M."/>
            <person name="Daniel R."/>
            <person name="Thauer R.K."/>
            <person name="Gottschalk G."/>
            <person name="Muller V."/>
        </authorList>
    </citation>
    <scope>NUCLEOTIDE SEQUENCE [LARGE SCALE GENOMIC DNA]</scope>
    <source>
        <strain evidence="5">ATCC 29683 / DSM 1030 / JCM 2381 / KCTC 1655 / WB1</strain>
    </source>
</reference>
<dbReference type="OrthoDB" id="9794717at2"/>
<dbReference type="CDD" id="cd00542">
    <property type="entry name" value="Ntn_PVA"/>
    <property type="match status" value="1"/>
</dbReference>
<dbReference type="eggNOG" id="COG3049">
    <property type="taxonomic scope" value="Bacteria"/>
</dbReference>
<comment type="similarity">
    <text evidence="1">Belongs to the peptidase C59 family.</text>
</comment>
<dbReference type="MEROPS" id="C59.001"/>
<protein>
    <submittedName>
        <fullName evidence="4">Choloylglycine hydrolase YxeI1</fullName>
        <ecNumber evidence="4">3.5.1.24</ecNumber>
    </submittedName>
</protein>
<feature type="domain" description="Choloylglycine hydrolase/NAAA C-terminal" evidence="3">
    <location>
        <begin position="2"/>
        <end position="314"/>
    </location>
</feature>
<keyword evidence="5" id="KW-1185">Reference proteome</keyword>
<organism evidence="4 5">
    <name type="scientific">Acetobacterium woodii (strain ATCC 29683 / DSM 1030 / JCM 2381 / KCTC 1655 / WB1)</name>
    <dbReference type="NCBI Taxonomy" id="931626"/>
    <lineage>
        <taxon>Bacteria</taxon>
        <taxon>Bacillati</taxon>
        <taxon>Bacillota</taxon>
        <taxon>Clostridia</taxon>
        <taxon>Eubacteriales</taxon>
        <taxon>Eubacteriaceae</taxon>
        <taxon>Acetobacterium</taxon>
    </lineage>
</organism>
<reference evidence="5" key="1">
    <citation type="submission" date="2011-07" db="EMBL/GenBank/DDBJ databases">
        <title>Complete genome sequence of Acetobacterium woodii.</title>
        <authorList>
            <person name="Poehlein A."/>
            <person name="Schmidt S."/>
            <person name="Kaster A.-K."/>
            <person name="Goenrich M."/>
            <person name="Vollmers J."/>
            <person name="Thuermer A."/>
            <person name="Gottschalk G."/>
            <person name="Thauer R.K."/>
            <person name="Daniel R."/>
            <person name="Mueller V."/>
        </authorList>
    </citation>
    <scope>NUCLEOTIDE SEQUENCE [LARGE SCALE GENOMIC DNA]</scope>
    <source>
        <strain evidence="5">ATCC 29683 / DSM 1030 / JCM 2381 / KCTC 1655 / WB1</strain>
    </source>
</reference>
<dbReference type="Proteomes" id="UP000007177">
    <property type="component" value="Chromosome"/>
</dbReference>
<dbReference type="EMBL" id="CP002987">
    <property type="protein sequence ID" value="AFA49904.1"/>
    <property type="molecule type" value="Genomic_DNA"/>
</dbReference>
<dbReference type="Pfam" id="PF02275">
    <property type="entry name" value="CBAH"/>
    <property type="match status" value="1"/>
</dbReference>
<gene>
    <name evidence="4" type="primary">yxeI1</name>
    <name evidence="4" type="ordered locus">Awo_c31760</name>
</gene>
<dbReference type="GO" id="GO:0045302">
    <property type="term" value="F:choloylglycine hydrolase activity"/>
    <property type="evidence" value="ECO:0007669"/>
    <property type="project" value="UniProtKB-EC"/>
</dbReference>
<sequence>MCTSITLMTTNHINTLSRTMDFAFVLNQELLFIPRAYPLLSEIDATERPTNYAVMGMGRNIDTYVFADGLNEAGLACATLYFPGYAHYNEELIAGKTNLAPHEVAGWLLTNFSNIDEVKTAAAELNIINRPFKLMNIVTPFHWIITDKTGATIVIEPMKDGLVIHDNPHGVMTNSPDFNWHLTNVRNYVSVKPNNNKSIELNGITFEPFGNGSGAVGLPGDYLPPSRFLRALFGKETINKIENEDECVNAAFHILASVDIPKGSVRTDQGVDYTQYTASMVCNTGTYYFKTYDNNQITRFCLFNEDFEAKEPKTWNVLLPQQYKQLN</sequence>
<name>H6LJH6_ACEWD</name>